<proteinExistence type="predicted"/>
<dbReference type="EMBL" id="MHIM01000020">
    <property type="protein sequence ID" value="OGY52398.1"/>
    <property type="molecule type" value="Genomic_DNA"/>
</dbReference>
<gene>
    <name evidence="1" type="ORF">A3A02_02855</name>
</gene>
<protein>
    <submittedName>
        <fullName evidence="1">Uncharacterized protein</fullName>
    </submittedName>
</protein>
<evidence type="ECO:0000313" key="1">
    <source>
        <dbReference type="EMBL" id="OGY52398.1"/>
    </source>
</evidence>
<name>A0A1G1YJ74_9BACT</name>
<dbReference type="AlphaFoldDB" id="A0A1G1YJ74"/>
<accession>A0A1G1YJ74</accession>
<dbReference type="Proteomes" id="UP000177376">
    <property type="component" value="Unassembled WGS sequence"/>
</dbReference>
<reference evidence="1 2" key="1">
    <citation type="journal article" date="2016" name="Nat. Commun.">
        <title>Thousands of microbial genomes shed light on interconnected biogeochemical processes in an aquifer system.</title>
        <authorList>
            <person name="Anantharaman K."/>
            <person name="Brown C.T."/>
            <person name="Hug L.A."/>
            <person name="Sharon I."/>
            <person name="Castelle C.J."/>
            <person name="Probst A.J."/>
            <person name="Thomas B.C."/>
            <person name="Singh A."/>
            <person name="Wilkins M.J."/>
            <person name="Karaoz U."/>
            <person name="Brodie E.L."/>
            <person name="Williams K.H."/>
            <person name="Hubbard S.S."/>
            <person name="Banfield J.F."/>
        </authorList>
    </citation>
    <scope>NUCLEOTIDE SEQUENCE [LARGE SCALE GENOMIC DNA]</scope>
</reference>
<comment type="caution">
    <text evidence="1">The sequence shown here is derived from an EMBL/GenBank/DDBJ whole genome shotgun (WGS) entry which is preliminary data.</text>
</comment>
<sequence>MLPEKWEQTKGHILDTFADVDISRQELQEPEVGSKEIVIFNGPLGQMKLEYISRPVVLSKRTHGSRRIGSHTEVEYVYSTEEFSHQLKVSKLDPETDDWVEMELARGDFSL</sequence>
<evidence type="ECO:0000313" key="2">
    <source>
        <dbReference type="Proteomes" id="UP000177376"/>
    </source>
</evidence>
<organism evidence="1 2">
    <name type="scientific">Candidatus Buchananbacteria bacterium RIFCSPLOWO2_01_FULL_39_33</name>
    <dbReference type="NCBI Taxonomy" id="1797543"/>
    <lineage>
        <taxon>Bacteria</taxon>
        <taxon>Candidatus Buchananiibacteriota</taxon>
    </lineage>
</organism>